<evidence type="ECO:0000313" key="1">
    <source>
        <dbReference type="EMBL" id="AUD00876.1"/>
    </source>
</evidence>
<evidence type="ECO:0000313" key="2">
    <source>
        <dbReference type="Proteomes" id="UP000232883"/>
    </source>
</evidence>
<dbReference type="KEGG" id="spir:CWM47_03025"/>
<protein>
    <submittedName>
        <fullName evidence="1">Uncharacterized protein</fullName>
    </submittedName>
</protein>
<sequence length="104" mass="11766">MPVSMLSSKRQSLNQKEWLPRAIELKATGMALIPISKQLIDEGHTNCGKSIVGIELSKHYATQQDKGNKPLFTIDDIDFDALNEYNEDDEDFEDIHAFLATKDQ</sequence>
<dbReference type="EMBL" id="CP025096">
    <property type="protein sequence ID" value="AUD00876.1"/>
    <property type="molecule type" value="Genomic_DNA"/>
</dbReference>
<organism evidence="1 2">
    <name type="scientific">Spirosoma pollinicola</name>
    <dbReference type="NCBI Taxonomy" id="2057025"/>
    <lineage>
        <taxon>Bacteria</taxon>
        <taxon>Pseudomonadati</taxon>
        <taxon>Bacteroidota</taxon>
        <taxon>Cytophagia</taxon>
        <taxon>Cytophagales</taxon>
        <taxon>Cytophagaceae</taxon>
        <taxon>Spirosoma</taxon>
    </lineage>
</organism>
<name>A0A2K8YTB7_9BACT</name>
<gene>
    <name evidence="1" type="ORF">CWM47_03025</name>
</gene>
<dbReference type="AlphaFoldDB" id="A0A2K8YTB7"/>
<accession>A0A2K8YTB7</accession>
<proteinExistence type="predicted"/>
<dbReference type="Proteomes" id="UP000232883">
    <property type="component" value="Chromosome"/>
</dbReference>
<reference evidence="1 2" key="1">
    <citation type="submission" date="2017-11" db="EMBL/GenBank/DDBJ databases">
        <title>Taxonomic description and genome sequences of Spirosoma HA7 sp. nov., isolated from pollen microhabitat of Corylus avellana.</title>
        <authorList>
            <person name="Ambika Manirajan B."/>
            <person name="Suarez C."/>
            <person name="Ratering S."/>
            <person name="Geissler-Plaum R."/>
            <person name="Cardinale M."/>
            <person name="Sylvia S."/>
        </authorList>
    </citation>
    <scope>NUCLEOTIDE SEQUENCE [LARGE SCALE GENOMIC DNA]</scope>
    <source>
        <strain evidence="1 2">HA7</strain>
    </source>
</reference>
<keyword evidence="2" id="KW-1185">Reference proteome</keyword>